<dbReference type="GO" id="GO:0007155">
    <property type="term" value="P:cell adhesion"/>
    <property type="evidence" value="ECO:0007669"/>
    <property type="project" value="UniProtKB-KW"/>
</dbReference>
<keyword evidence="4" id="KW-0130">Cell adhesion</keyword>
<dbReference type="Pfam" id="PF00114">
    <property type="entry name" value="Pilin"/>
    <property type="match status" value="1"/>
</dbReference>
<dbReference type="InterPro" id="IPR012902">
    <property type="entry name" value="N_methyl_site"/>
</dbReference>
<dbReference type="InterPro" id="IPR001082">
    <property type="entry name" value="Pilin"/>
</dbReference>
<evidence type="ECO:0000256" key="5">
    <source>
        <dbReference type="ARBA" id="ARBA00023157"/>
    </source>
</evidence>
<evidence type="ECO:0000313" key="7">
    <source>
        <dbReference type="EMBL" id="QEY24997.1"/>
    </source>
</evidence>
<feature type="transmembrane region" description="Helical" evidence="6">
    <location>
        <begin position="21"/>
        <end position="42"/>
    </location>
</feature>
<comment type="similarity">
    <text evidence="1">Belongs to the N-Me-Phe pilin family.</text>
</comment>
<evidence type="ECO:0000256" key="1">
    <source>
        <dbReference type="ARBA" id="ARBA00005233"/>
    </source>
</evidence>
<keyword evidence="6" id="KW-0812">Transmembrane</keyword>
<keyword evidence="3" id="KW-0488">Methylation</keyword>
<sequence length="170" mass="18829">MIFRKCGKHAGKAYGFSVLELVIVLTILGVFAAVAIPVYQIYVARAQVNEALTALAVLRRQVDQNYAETSRDYIDIQPEAFNSRFIKGVRIQNGNSIAAEFSDEAAEPLRRKSLVFVAEYPNKVTPQAAAFSLMAAAEEPPVSPQDKIRWTCESELDDVYLPSVCKSGQR</sequence>
<dbReference type="Proteomes" id="UP000325536">
    <property type="component" value="Chromosome"/>
</dbReference>
<evidence type="ECO:0000256" key="2">
    <source>
        <dbReference type="ARBA" id="ARBA00011156"/>
    </source>
</evidence>
<dbReference type="OrthoDB" id="8607132at2"/>
<keyword evidence="5" id="KW-1015">Disulfide bond</keyword>
<dbReference type="InterPro" id="IPR045584">
    <property type="entry name" value="Pilin-like"/>
</dbReference>
<dbReference type="RefSeq" id="WP_123795310.1">
    <property type="nucleotide sequence ID" value="NZ_CP031699.1"/>
</dbReference>
<keyword evidence="8" id="KW-1185">Reference proteome</keyword>
<evidence type="ECO:0000256" key="4">
    <source>
        <dbReference type="ARBA" id="ARBA00022889"/>
    </source>
</evidence>
<evidence type="ECO:0000256" key="6">
    <source>
        <dbReference type="SAM" id="Phobius"/>
    </source>
</evidence>
<reference evidence="7 8" key="1">
    <citation type="submission" date="2018-08" db="EMBL/GenBank/DDBJ databases">
        <title>Neisseria animalis ATCC 49930 complete genome.</title>
        <authorList>
            <person name="Veseli I.A."/>
            <person name="Mascarenhas dos Santos A.C."/>
            <person name="Buttler R."/>
            <person name="Pombert J.-F."/>
        </authorList>
    </citation>
    <scope>NUCLEOTIDE SEQUENCE [LARGE SCALE GENOMIC DNA]</scope>
    <source>
        <strain evidence="7 8">ATCC 49930</strain>
    </source>
</reference>
<comment type="subunit">
    <text evidence="2">The pili are polar flexible filaments of about 5.4 nanometers diameter and 2.5 micrometers average length; they consist of only a single polypeptide chain arranged in a helical configuration of five subunits per turn in the assembled pilus.</text>
</comment>
<protein>
    <submittedName>
        <fullName evidence="7">Prepilin-type N-terminal cleavage/methylation domain-containing protein</fullName>
    </submittedName>
</protein>
<dbReference type="SUPFAM" id="SSF54523">
    <property type="entry name" value="Pili subunits"/>
    <property type="match status" value="1"/>
</dbReference>
<keyword evidence="6" id="KW-1133">Transmembrane helix</keyword>
<dbReference type="EMBL" id="CP031699">
    <property type="protein sequence ID" value="QEY24997.1"/>
    <property type="molecule type" value="Genomic_DNA"/>
</dbReference>
<keyword evidence="6" id="KW-0472">Membrane</keyword>
<dbReference type="NCBIfam" id="TIGR02532">
    <property type="entry name" value="IV_pilin_GFxxxE"/>
    <property type="match status" value="1"/>
</dbReference>
<accession>A0A5P3MTQ9</accession>
<name>A0A5P3MTQ9_NEIAN</name>
<gene>
    <name evidence="7" type="ORF">D0T90_05930</name>
</gene>
<dbReference type="KEGG" id="naq:D0T90_05930"/>
<dbReference type="AlphaFoldDB" id="A0A5P3MTQ9"/>
<organism evidence="7 8">
    <name type="scientific">Neisseria animalis</name>
    <dbReference type="NCBI Taxonomy" id="492"/>
    <lineage>
        <taxon>Bacteria</taxon>
        <taxon>Pseudomonadati</taxon>
        <taxon>Pseudomonadota</taxon>
        <taxon>Betaproteobacteria</taxon>
        <taxon>Neisseriales</taxon>
        <taxon>Neisseriaceae</taxon>
        <taxon>Neisseria</taxon>
    </lineage>
</organism>
<dbReference type="GO" id="GO:0009289">
    <property type="term" value="C:pilus"/>
    <property type="evidence" value="ECO:0007669"/>
    <property type="project" value="InterPro"/>
</dbReference>
<evidence type="ECO:0000256" key="3">
    <source>
        <dbReference type="ARBA" id="ARBA00022481"/>
    </source>
</evidence>
<dbReference type="Gene3D" id="3.30.700.10">
    <property type="entry name" value="Glycoprotein, Type 4 Pilin"/>
    <property type="match status" value="1"/>
</dbReference>
<evidence type="ECO:0000313" key="8">
    <source>
        <dbReference type="Proteomes" id="UP000325536"/>
    </source>
</evidence>
<proteinExistence type="inferred from homology"/>